<dbReference type="RefSeq" id="WP_132082759.1">
    <property type="nucleotide sequence ID" value="NZ_DAIMLW010000031.1"/>
</dbReference>
<evidence type="ECO:0000313" key="1">
    <source>
        <dbReference type="EMBL" id="TCL35048.1"/>
    </source>
</evidence>
<dbReference type="EMBL" id="SLUI01000014">
    <property type="protein sequence ID" value="TCL35048.1"/>
    <property type="molecule type" value="Genomic_DNA"/>
</dbReference>
<name>A0A4V2Q875_9FIRM</name>
<proteinExistence type="predicted"/>
<sequence>MEVKNYMESLVWQQVDEIIDAHSSVCKCEKCRYDIIALALNFLPPRYVATEKGQTYTRIKALEQQFNIDILTAISNAIKIVNSQPHHTEENP</sequence>
<dbReference type="InterPro" id="IPR019657">
    <property type="entry name" value="ComFB"/>
</dbReference>
<reference evidence="1 2" key="1">
    <citation type="submission" date="2019-03" db="EMBL/GenBank/DDBJ databases">
        <title>Genomic Encyclopedia of Type Strains, Phase IV (KMG-IV): sequencing the most valuable type-strain genomes for metagenomic binning, comparative biology and taxonomic classification.</title>
        <authorList>
            <person name="Goeker M."/>
        </authorList>
    </citation>
    <scope>NUCLEOTIDE SEQUENCE [LARGE SCALE GENOMIC DNA]</scope>
    <source>
        <strain evidence="1 2">DSM 15969</strain>
    </source>
</reference>
<organism evidence="1 2">
    <name type="scientific">Anaerospora hongkongensis</name>
    <dbReference type="NCBI Taxonomy" id="244830"/>
    <lineage>
        <taxon>Bacteria</taxon>
        <taxon>Bacillati</taxon>
        <taxon>Bacillota</taxon>
        <taxon>Negativicutes</taxon>
        <taxon>Selenomonadales</taxon>
        <taxon>Sporomusaceae</taxon>
        <taxon>Anaerospora</taxon>
    </lineage>
</organism>
<dbReference type="Proteomes" id="UP000295063">
    <property type="component" value="Unassembled WGS sequence"/>
</dbReference>
<accession>A0A4V2Q875</accession>
<comment type="caution">
    <text evidence="1">The sequence shown here is derived from an EMBL/GenBank/DDBJ whole genome shotgun (WGS) entry which is preliminary data.</text>
</comment>
<protein>
    <submittedName>
        <fullName evidence="1">Competence protein ComFB</fullName>
    </submittedName>
</protein>
<keyword evidence="2" id="KW-1185">Reference proteome</keyword>
<dbReference type="OrthoDB" id="5616024at2"/>
<evidence type="ECO:0000313" key="2">
    <source>
        <dbReference type="Proteomes" id="UP000295063"/>
    </source>
</evidence>
<dbReference type="AlphaFoldDB" id="A0A4V2Q875"/>
<gene>
    <name evidence="1" type="ORF">EV210_11465</name>
</gene>
<dbReference type="Pfam" id="PF10719">
    <property type="entry name" value="ComFB"/>
    <property type="match status" value="1"/>
</dbReference>